<evidence type="ECO:0000256" key="1">
    <source>
        <dbReference type="SAM" id="MobiDB-lite"/>
    </source>
</evidence>
<protein>
    <submittedName>
        <fullName evidence="2">Uncharacterized protein</fullName>
    </submittedName>
</protein>
<organism evidence="2 3">
    <name type="scientific">Streptomyces synnematoformans</name>
    <dbReference type="NCBI Taxonomy" id="415721"/>
    <lineage>
        <taxon>Bacteria</taxon>
        <taxon>Bacillati</taxon>
        <taxon>Actinomycetota</taxon>
        <taxon>Actinomycetes</taxon>
        <taxon>Kitasatosporales</taxon>
        <taxon>Streptomycetaceae</taxon>
        <taxon>Streptomyces</taxon>
    </lineage>
</organism>
<gene>
    <name evidence="2" type="ORF">GCM10009802_35590</name>
</gene>
<comment type="caution">
    <text evidence="2">The sequence shown here is derived from an EMBL/GenBank/DDBJ whole genome shotgun (WGS) entry which is preliminary data.</text>
</comment>
<keyword evidence="3" id="KW-1185">Reference proteome</keyword>
<reference evidence="2 3" key="1">
    <citation type="journal article" date="2019" name="Int. J. Syst. Evol. Microbiol.">
        <title>The Global Catalogue of Microorganisms (GCM) 10K type strain sequencing project: providing services to taxonomists for standard genome sequencing and annotation.</title>
        <authorList>
            <consortium name="The Broad Institute Genomics Platform"/>
            <consortium name="The Broad Institute Genome Sequencing Center for Infectious Disease"/>
            <person name="Wu L."/>
            <person name="Ma J."/>
        </authorList>
    </citation>
    <scope>NUCLEOTIDE SEQUENCE [LARGE SCALE GENOMIC DNA]</scope>
    <source>
        <strain evidence="2 3">JCM 15481</strain>
    </source>
</reference>
<feature type="compositionally biased region" description="Low complexity" evidence="1">
    <location>
        <begin position="1"/>
        <end position="20"/>
    </location>
</feature>
<evidence type="ECO:0000313" key="2">
    <source>
        <dbReference type="EMBL" id="GAA2128378.1"/>
    </source>
</evidence>
<proteinExistence type="predicted"/>
<feature type="compositionally biased region" description="Basic and acidic residues" evidence="1">
    <location>
        <begin position="46"/>
        <end position="56"/>
    </location>
</feature>
<name>A0ABN2YJL8_9ACTN</name>
<dbReference type="EMBL" id="BAAAPF010000114">
    <property type="protein sequence ID" value="GAA2128378.1"/>
    <property type="molecule type" value="Genomic_DNA"/>
</dbReference>
<feature type="compositionally biased region" description="Low complexity" evidence="1">
    <location>
        <begin position="32"/>
        <end position="45"/>
    </location>
</feature>
<sequence length="81" mass="7942">MGTAPAAPAGRGRAAGTYRRSGGGFGGRPPRRTGFAGPGRALPRAEGLREGGRLRTDGGGPAGRPAPVGYGVTGLRATPST</sequence>
<dbReference type="Proteomes" id="UP001500443">
    <property type="component" value="Unassembled WGS sequence"/>
</dbReference>
<accession>A0ABN2YJL8</accession>
<evidence type="ECO:0000313" key="3">
    <source>
        <dbReference type="Proteomes" id="UP001500443"/>
    </source>
</evidence>
<feature type="region of interest" description="Disordered" evidence="1">
    <location>
        <begin position="1"/>
        <end position="81"/>
    </location>
</feature>